<evidence type="ECO:0000256" key="7">
    <source>
        <dbReference type="RuleBase" id="RU910716"/>
    </source>
</evidence>
<name>A0A3Q3Q0S7_MONAL</name>
<evidence type="ECO:0000256" key="3">
    <source>
        <dbReference type="ARBA" id="ARBA00022475"/>
    </source>
</evidence>
<feature type="transmembrane region" description="Helical" evidence="7">
    <location>
        <begin position="301"/>
        <end position="319"/>
    </location>
</feature>
<sequence length="417" mass="48066">MAHEIPRSKVKLSKAGFFQKLQCKTRDNKMRNPDIQFTRLRWLLTFAGLFLYVADIYTDISLALMYFQEKQWVWTGLTILFVLAGLLVTQIFSCAWYWDDIKEDLLKPQEQISGISKGGLTLLHVLGVGIFIRYYHLLNKGSKVVWTTKKSHTLEESRDVHVHTHPSLFSLATDLSMLKLFEVFLESVPQLLLQLYIVQGRDEDSVMQYVSMAFSLSNTAWALVDYRRCLRRSLPHIKEMPPGIPTAVYLLYKLCTITSHILSYSLLLILNIYSIIALIILCLLGMIWTQLLQTNFCSSKYLELLYRAVTGVILTFTFFNVKGQDTKVPMIIYYSCHTFINNMALLLLAFLKPELQTDRFLLTVCGLIIVGSVLGLVSLVWYYVFLHPREKCSEADEVDGLGRETKATRRIRNFLQP</sequence>
<keyword evidence="5 7" id="KW-1133">Transmembrane helix</keyword>
<dbReference type="PANTHER" id="PTHR16024:SF13">
    <property type="entry name" value="XK-RELATED PROTEIN 9"/>
    <property type="match status" value="1"/>
</dbReference>
<feature type="transmembrane region" description="Helical" evidence="7">
    <location>
        <begin position="268"/>
        <end position="289"/>
    </location>
</feature>
<keyword evidence="9" id="KW-1185">Reference proteome</keyword>
<dbReference type="OrthoDB" id="8190653at2759"/>
<dbReference type="GeneID" id="109960150"/>
<keyword evidence="4 7" id="KW-0812">Transmembrane</keyword>
<evidence type="ECO:0000256" key="6">
    <source>
        <dbReference type="ARBA" id="ARBA00023136"/>
    </source>
</evidence>
<feature type="transmembrane region" description="Helical" evidence="7">
    <location>
        <begin position="360"/>
        <end position="384"/>
    </location>
</feature>
<keyword evidence="6 7" id="KW-0472">Membrane</keyword>
<accession>A0A3Q3Q0S7</accession>
<dbReference type="AlphaFoldDB" id="A0A3Q3Q0S7"/>
<feature type="transmembrane region" description="Helical" evidence="7">
    <location>
        <begin position="206"/>
        <end position="224"/>
    </location>
</feature>
<dbReference type="Proteomes" id="UP000261600">
    <property type="component" value="Unplaced"/>
</dbReference>
<evidence type="ECO:0000256" key="5">
    <source>
        <dbReference type="ARBA" id="ARBA00022989"/>
    </source>
</evidence>
<evidence type="ECO:0000256" key="2">
    <source>
        <dbReference type="ARBA" id="ARBA00008789"/>
    </source>
</evidence>
<dbReference type="KEGG" id="malb:109960150"/>
<evidence type="ECO:0000256" key="1">
    <source>
        <dbReference type="ARBA" id="ARBA00004651"/>
    </source>
</evidence>
<feature type="transmembrane region" description="Helical" evidence="7">
    <location>
        <begin position="119"/>
        <end position="136"/>
    </location>
</feature>
<feature type="transmembrane region" description="Helical" evidence="7">
    <location>
        <begin position="40"/>
        <end position="66"/>
    </location>
</feature>
<organism evidence="8 9">
    <name type="scientific">Monopterus albus</name>
    <name type="common">Swamp eel</name>
    <dbReference type="NCBI Taxonomy" id="43700"/>
    <lineage>
        <taxon>Eukaryota</taxon>
        <taxon>Metazoa</taxon>
        <taxon>Chordata</taxon>
        <taxon>Craniata</taxon>
        <taxon>Vertebrata</taxon>
        <taxon>Euteleostomi</taxon>
        <taxon>Actinopterygii</taxon>
        <taxon>Neopterygii</taxon>
        <taxon>Teleostei</taxon>
        <taxon>Neoteleostei</taxon>
        <taxon>Acanthomorphata</taxon>
        <taxon>Anabantaria</taxon>
        <taxon>Synbranchiformes</taxon>
        <taxon>Synbranchidae</taxon>
        <taxon>Monopterus</taxon>
    </lineage>
</organism>
<dbReference type="Ensembl" id="ENSMALT00000001801.1">
    <property type="protein sequence ID" value="ENSMALP00000001750.1"/>
    <property type="gene ID" value="ENSMALG00000001293.1"/>
</dbReference>
<protein>
    <recommendedName>
        <fullName evidence="7">XK-related protein</fullName>
    </recommendedName>
</protein>
<feature type="transmembrane region" description="Helical" evidence="7">
    <location>
        <begin position="331"/>
        <end position="351"/>
    </location>
</feature>
<dbReference type="InterPro" id="IPR018629">
    <property type="entry name" value="XK-rel"/>
</dbReference>
<keyword evidence="3" id="KW-1003">Cell membrane</keyword>
<comment type="similarity">
    <text evidence="2 7">Belongs to the XK family.</text>
</comment>
<comment type="subcellular location">
    <subcellularLocation>
        <location evidence="1">Cell membrane</location>
        <topology evidence="1">Multi-pass membrane protein</topology>
    </subcellularLocation>
    <subcellularLocation>
        <location evidence="7">Membrane</location>
        <topology evidence="7">Multi-pass membrane protein</topology>
    </subcellularLocation>
</comment>
<evidence type="ECO:0000256" key="4">
    <source>
        <dbReference type="ARBA" id="ARBA00022692"/>
    </source>
</evidence>
<evidence type="ECO:0000313" key="8">
    <source>
        <dbReference type="Ensembl" id="ENSMALP00000001750.1"/>
    </source>
</evidence>
<dbReference type="InterPro" id="IPR050895">
    <property type="entry name" value="XK-related_scramblase"/>
</dbReference>
<dbReference type="GO" id="GO:0005886">
    <property type="term" value="C:plasma membrane"/>
    <property type="evidence" value="ECO:0007669"/>
    <property type="project" value="UniProtKB-SubCell"/>
</dbReference>
<dbReference type="Pfam" id="PF09815">
    <property type="entry name" value="XK-related"/>
    <property type="match status" value="1"/>
</dbReference>
<dbReference type="RefSeq" id="XP_020455701.1">
    <property type="nucleotide sequence ID" value="XM_020600045.1"/>
</dbReference>
<evidence type="ECO:0000313" key="9">
    <source>
        <dbReference type="Proteomes" id="UP000261600"/>
    </source>
</evidence>
<reference evidence="8" key="2">
    <citation type="submission" date="2025-09" db="UniProtKB">
        <authorList>
            <consortium name="Ensembl"/>
        </authorList>
    </citation>
    <scope>IDENTIFICATION</scope>
</reference>
<proteinExistence type="inferred from homology"/>
<feature type="transmembrane region" description="Helical" evidence="7">
    <location>
        <begin position="72"/>
        <end position="98"/>
    </location>
</feature>
<dbReference type="PANTHER" id="PTHR16024">
    <property type="entry name" value="XK-RELATED PROTEIN"/>
    <property type="match status" value="1"/>
</dbReference>
<reference evidence="8" key="1">
    <citation type="submission" date="2025-08" db="UniProtKB">
        <authorList>
            <consortium name="Ensembl"/>
        </authorList>
    </citation>
    <scope>IDENTIFICATION</scope>
</reference>
<dbReference type="CTD" id="389668"/>